<proteinExistence type="predicted"/>
<dbReference type="Gene3D" id="3.40.50.10140">
    <property type="entry name" value="Toll/interleukin-1 receptor homology (TIR) domain"/>
    <property type="match status" value="1"/>
</dbReference>
<gene>
    <name evidence="3" type="ORF">SMN809_LOCUS79047</name>
</gene>
<evidence type="ECO:0000313" key="4">
    <source>
        <dbReference type="Proteomes" id="UP000676336"/>
    </source>
</evidence>
<sequence>VNLYEKLTRLGYRCWLDIFQMGGGDSLFEKIDTGVRHAKCILACVTPKYTKSINCRREMALSDALKKPIIPLLFEETSTWPPEGPMAMVFAEKPYIDFRRANDHSERWTGKEFESVLARLQQIIPEVQTEKPQRYLIDMQRPTTATKEQNKKSKRIRSAPVTPLSRACSIM</sequence>
<reference evidence="3" key="1">
    <citation type="submission" date="2021-02" db="EMBL/GenBank/DDBJ databases">
        <authorList>
            <person name="Nowell W R."/>
        </authorList>
    </citation>
    <scope>NUCLEOTIDE SEQUENCE</scope>
</reference>
<comment type="caution">
    <text evidence="3">The sequence shown here is derived from an EMBL/GenBank/DDBJ whole genome shotgun (WGS) entry which is preliminary data.</text>
</comment>
<dbReference type="AlphaFoldDB" id="A0A8S3JB57"/>
<protein>
    <recommendedName>
        <fullName evidence="2">TIR domain-containing protein</fullName>
    </recommendedName>
</protein>
<evidence type="ECO:0000256" key="1">
    <source>
        <dbReference type="SAM" id="MobiDB-lite"/>
    </source>
</evidence>
<dbReference type="EMBL" id="CAJOBI010341470">
    <property type="protein sequence ID" value="CAF5213488.1"/>
    <property type="molecule type" value="Genomic_DNA"/>
</dbReference>
<organism evidence="3 4">
    <name type="scientific">Rotaria magnacalcarata</name>
    <dbReference type="NCBI Taxonomy" id="392030"/>
    <lineage>
        <taxon>Eukaryota</taxon>
        <taxon>Metazoa</taxon>
        <taxon>Spiralia</taxon>
        <taxon>Gnathifera</taxon>
        <taxon>Rotifera</taxon>
        <taxon>Eurotatoria</taxon>
        <taxon>Bdelloidea</taxon>
        <taxon>Philodinida</taxon>
        <taxon>Philodinidae</taxon>
        <taxon>Rotaria</taxon>
    </lineage>
</organism>
<accession>A0A8S3JB57</accession>
<dbReference type="Pfam" id="PF13676">
    <property type="entry name" value="TIR_2"/>
    <property type="match status" value="1"/>
</dbReference>
<dbReference type="Proteomes" id="UP000676336">
    <property type="component" value="Unassembled WGS sequence"/>
</dbReference>
<name>A0A8S3JB57_9BILA</name>
<dbReference type="SUPFAM" id="SSF52200">
    <property type="entry name" value="Toll/Interleukin receptor TIR domain"/>
    <property type="match status" value="1"/>
</dbReference>
<dbReference type="PROSITE" id="PS50104">
    <property type="entry name" value="TIR"/>
    <property type="match status" value="1"/>
</dbReference>
<dbReference type="PANTHER" id="PTHR47508">
    <property type="entry name" value="SAM DOMAIN-CONTAINING PROTEIN-RELATED"/>
    <property type="match status" value="1"/>
</dbReference>
<feature type="non-terminal residue" evidence="3">
    <location>
        <position position="1"/>
    </location>
</feature>
<dbReference type="GO" id="GO:0007165">
    <property type="term" value="P:signal transduction"/>
    <property type="evidence" value="ECO:0007669"/>
    <property type="project" value="InterPro"/>
</dbReference>
<evidence type="ECO:0000259" key="2">
    <source>
        <dbReference type="PROSITE" id="PS50104"/>
    </source>
</evidence>
<feature type="domain" description="TIR" evidence="2">
    <location>
        <begin position="1"/>
        <end position="102"/>
    </location>
</feature>
<dbReference type="InterPro" id="IPR035897">
    <property type="entry name" value="Toll_tir_struct_dom_sf"/>
</dbReference>
<dbReference type="PANTHER" id="PTHR47508:SF1">
    <property type="entry name" value="NON-SPECIFIC SERINE_THREONINE PROTEIN KINASE"/>
    <property type="match status" value="1"/>
</dbReference>
<evidence type="ECO:0000313" key="3">
    <source>
        <dbReference type="EMBL" id="CAF5213488.1"/>
    </source>
</evidence>
<feature type="region of interest" description="Disordered" evidence="1">
    <location>
        <begin position="142"/>
        <end position="171"/>
    </location>
</feature>
<dbReference type="InterPro" id="IPR000157">
    <property type="entry name" value="TIR_dom"/>
</dbReference>